<evidence type="ECO:0000256" key="5">
    <source>
        <dbReference type="ARBA" id="ARBA00023136"/>
    </source>
</evidence>
<gene>
    <name evidence="8" type="ORF">OS493_021692</name>
</gene>
<dbReference type="Gene3D" id="1.10.1450.10">
    <property type="entry name" value="Tetraspanin"/>
    <property type="match status" value="1"/>
</dbReference>
<sequence>MNAMKRRRVNPESPNAEEPSRAVKYIIFFINNVFWFLSIIILGVGIFVMLEKRDVYSQLTDLYYDPAVIFVVLGGLMFIITFTGCIGALRENTCLLALYAGIITLLLILEIVCGIVGFVNSAKLEEKVDEKLRNAIVFYRDPNKPDLHFLIDSAQSQLDCCGSRGYCDWTANIYFNCSAPSISACGVPFSCCKTEDLRTNRQCGYGVDRLNPFAAPGAH</sequence>
<dbReference type="AlphaFoldDB" id="A0A9W9YB17"/>
<dbReference type="Pfam" id="PF00335">
    <property type="entry name" value="Tetraspanin"/>
    <property type="match status" value="1"/>
</dbReference>
<keyword evidence="9" id="KW-1185">Reference proteome</keyword>
<dbReference type="SUPFAM" id="SSF48652">
    <property type="entry name" value="Tetraspanin"/>
    <property type="match status" value="1"/>
</dbReference>
<dbReference type="InterPro" id="IPR018499">
    <property type="entry name" value="Tetraspanin/Peripherin"/>
</dbReference>
<evidence type="ECO:0000313" key="9">
    <source>
        <dbReference type="Proteomes" id="UP001163046"/>
    </source>
</evidence>
<dbReference type="InterPro" id="IPR008952">
    <property type="entry name" value="Tetraspanin_EC2_sf"/>
</dbReference>
<evidence type="ECO:0000256" key="3">
    <source>
        <dbReference type="ARBA" id="ARBA00022692"/>
    </source>
</evidence>
<keyword evidence="6" id="KW-1015">Disulfide bond</keyword>
<keyword evidence="3 7" id="KW-0812">Transmembrane</keyword>
<reference evidence="8" key="1">
    <citation type="submission" date="2023-01" db="EMBL/GenBank/DDBJ databases">
        <title>Genome assembly of the deep-sea coral Lophelia pertusa.</title>
        <authorList>
            <person name="Herrera S."/>
            <person name="Cordes E."/>
        </authorList>
    </citation>
    <scope>NUCLEOTIDE SEQUENCE</scope>
    <source>
        <strain evidence="8">USNM1676648</strain>
        <tissue evidence="8">Polyp</tissue>
    </source>
</reference>
<dbReference type="EMBL" id="MU827791">
    <property type="protein sequence ID" value="KAJ7330762.1"/>
    <property type="molecule type" value="Genomic_DNA"/>
</dbReference>
<dbReference type="OrthoDB" id="2014092at2759"/>
<comment type="similarity">
    <text evidence="2 7">Belongs to the tetraspanin (TM4SF) family.</text>
</comment>
<dbReference type="PRINTS" id="PR00259">
    <property type="entry name" value="TMFOUR"/>
</dbReference>
<keyword evidence="4 7" id="KW-1133">Transmembrane helix</keyword>
<dbReference type="PIRSF" id="PIRSF002419">
    <property type="entry name" value="Tetraspanin"/>
    <property type="match status" value="1"/>
</dbReference>
<dbReference type="PANTHER" id="PTHR19282:SF431">
    <property type="entry name" value="TETRASPANIN 26A, ISOFORM B-RELATED"/>
    <property type="match status" value="1"/>
</dbReference>
<keyword evidence="5 7" id="KW-0472">Membrane</keyword>
<feature type="transmembrane region" description="Helical" evidence="7">
    <location>
        <begin position="96"/>
        <end position="119"/>
    </location>
</feature>
<feature type="transmembrane region" description="Helical" evidence="7">
    <location>
        <begin position="68"/>
        <end position="89"/>
    </location>
</feature>
<evidence type="ECO:0000313" key="8">
    <source>
        <dbReference type="EMBL" id="KAJ7330762.1"/>
    </source>
</evidence>
<dbReference type="Proteomes" id="UP001163046">
    <property type="component" value="Unassembled WGS sequence"/>
</dbReference>
<evidence type="ECO:0000256" key="6">
    <source>
        <dbReference type="PIRSR" id="PIRSR002419-1"/>
    </source>
</evidence>
<proteinExistence type="inferred from homology"/>
<protein>
    <recommendedName>
        <fullName evidence="7">Tetraspanin</fullName>
    </recommendedName>
</protein>
<comment type="caution">
    <text evidence="7">Lacks conserved residue(s) required for the propagation of feature annotation.</text>
</comment>
<evidence type="ECO:0000256" key="7">
    <source>
        <dbReference type="RuleBase" id="RU361218"/>
    </source>
</evidence>
<evidence type="ECO:0000256" key="2">
    <source>
        <dbReference type="ARBA" id="ARBA00006840"/>
    </source>
</evidence>
<dbReference type="InterPro" id="IPR000301">
    <property type="entry name" value="Tetraspanin_animals"/>
</dbReference>
<evidence type="ECO:0000256" key="1">
    <source>
        <dbReference type="ARBA" id="ARBA00004141"/>
    </source>
</evidence>
<dbReference type="PANTHER" id="PTHR19282">
    <property type="entry name" value="TETRASPANIN"/>
    <property type="match status" value="1"/>
</dbReference>
<comment type="caution">
    <text evidence="8">The sequence shown here is derived from an EMBL/GenBank/DDBJ whole genome shotgun (WGS) entry which is preliminary data.</text>
</comment>
<name>A0A9W9YB17_9CNID</name>
<feature type="transmembrane region" description="Helical" evidence="7">
    <location>
        <begin position="25"/>
        <end position="48"/>
    </location>
</feature>
<accession>A0A9W9YB17</accession>
<evidence type="ECO:0000256" key="4">
    <source>
        <dbReference type="ARBA" id="ARBA00022989"/>
    </source>
</evidence>
<feature type="disulfide bond" evidence="6">
    <location>
        <begin position="161"/>
        <end position="177"/>
    </location>
</feature>
<dbReference type="GO" id="GO:0005886">
    <property type="term" value="C:plasma membrane"/>
    <property type="evidence" value="ECO:0007669"/>
    <property type="project" value="TreeGrafter"/>
</dbReference>
<organism evidence="8 9">
    <name type="scientific">Desmophyllum pertusum</name>
    <dbReference type="NCBI Taxonomy" id="174260"/>
    <lineage>
        <taxon>Eukaryota</taxon>
        <taxon>Metazoa</taxon>
        <taxon>Cnidaria</taxon>
        <taxon>Anthozoa</taxon>
        <taxon>Hexacorallia</taxon>
        <taxon>Scleractinia</taxon>
        <taxon>Caryophylliina</taxon>
        <taxon>Caryophylliidae</taxon>
        <taxon>Desmophyllum</taxon>
    </lineage>
</organism>
<comment type="subcellular location">
    <subcellularLocation>
        <location evidence="1 7">Membrane</location>
        <topology evidence="1 7">Multi-pass membrane protein</topology>
    </subcellularLocation>
</comment>